<comment type="caution">
    <text evidence="2">The sequence shown here is derived from an EMBL/GenBank/DDBJ whole genome shotgun (WGS) entry which is preliminary data.</text>
</comment>
<reference evidence="2 3" key="1">
    <citation type="journal article" date="2016" name="BMC Genomics">
        <title>Comparative genomics reveals Cyclospora cayetanensis possesses coccidia-like metabolism and invasion components but unique surface antigens.</title>
        <authorList>
            <person name="Liu S."/>
            <person name="Wang L."/>
            <person name="Zheng H."/>
            <person name="Xu Z."/>
            <person name="Roellig D.M."/>
            <person name="Li N."/>
            <person name="Frace M.A."/>
            <person name="Tang K."/>
            <person name="Arrowood M.J."/>
            <person name="Moss D.M."/>
            <person name="Zhang L."/>
            <person name="Feng Y."/>
            <person name="Xiao L."/>
        </authorList>
    </citation>
    <scope>NUCLEOTIDE SEQUENCE [LARGE SCALE GENOMIC DNA]</scope>
    <source>
        <strain evidence="2 3">CHN_HEN01</strain>
    </source>
</reference>
<evidence type="ECO:0000256" key="1">
    <source>
        <dbReference type="SAM" id="MobiDB-lite"/>
    </source>
</evidence>
<dbReference type="AlphaFoldDB" id="A0A1D3D6M0"/>
<dbReference type="Proteomes" id="UP000095192">
    <property type="component" value="Unassembled WGS sequence"/>
</dbReference>
<accession>A0A1D3D6M0</accession>
<dbReference type="VEuPathDB" id="ToxoDB:cyc_00494"/>
<dbReference type="EMBL" id="JROU02000497">
    <property type="protein sequence ID" value="OEH79103.1"/>
    <property type="molecule type" value="Genomic_DNA"/>
</dbReference>
<evidence type="ECO:0000313" key="3">
    <source>
        <dbReference type="Proteomes" id="UP000095192"/>
    </source>
</evidence>
<keyword evidence="3" id="KW-1185">Reference proteome</keyword>
<feature type="compositionally biased region" description="Basic and acidic residues" evidence="1">
    <location>
        <begin position="254"/>
        <end position="268"/>
    </location>
</feature>
<feature type="compositionally biased region" description="Polar residues" evidence="1">
    <location>
        <begin position="40"/>
        <end position="50"/>
    </location>
</feature>
<dbReference type="VEuPathDB" id="ToxoDB:LOC34617670"/>
<organism evidence="2 3">
    <name type="scientific">Cyclospora cayetanensis</name>
    <dbReference type="NCBI Taxonomy" id="88456"/>
    <lineage>
        <taxon>Eukaryota</taxon>
        <taxon>Sar</taxon>
        <taxon>Alveolata</taxon>
        <taxon>Apicomplexa</taxon>
        <taxon>Conoidasida</taxon>
        <taxon>Coccidia</taxon>
        <taxon>Eucoccidiorida</taxon>
        <taxon>Eimeriorina</taxon>
        <taxon>Eimeriidae</taxon>
        <taxon>Cyclospora</taxon>
    </lineage>
</organism>
<evidence type="ECO:0000313" key="2">
    <source>
        <dbReference type="EMBL" id="OEH79103.1"/>
    </source>
</evidence>
<dbReference type="InParanoid" id="A0A1D3D6M0"/>
<name>A0A1D3D6M0_9EIME</name>
<proteinExistence type="predicted"/>
<sequence>MYEVLWFAFKRGSFYCTASTEKKTRQQTTSPHTDLHSSHSKPSNCSAPGPSYPTSFSSPIVYLITRMRLSFGAVAVLGAFQCISIGLAADLPFPADIALKKAVGTAVATPLQEALKDLYAYLVHDKGSRAVRRFRYSLAGVKHGDVLKLSQFIMGKIRTEIFDGRVNEKTWDMLTMELYFALLDWWMKTPEHPKDAADIGVWHALVGLYKDVVAPALRGSSRIASFNELLLDPELADVKKWVGQWKGTPPPQIPHEKPMIEEANDGSR</sequence>
<gene>
    <name evidence="2" type="ORF">cyc_00494</name>
</gene>
<feature type="region of interest" description="Disordered" evidence="1">
    <location>
        <begin position="20"/>
        <end position="50"/>
    </location>
</feature>
<protein>
    <submittedName>
        <fullName evidence="2">Dense-granule antigen</fullName>
    </submittedName>
</protein>
<feature type="region of interest" description="Disordered" evidence="1">
    <location>
        <begin position="246"/>
        <end position="268"/>
    </location>
</feature>